<feature type="transmembrane region" description="Helical" evidence="1">
    <location>
        <begin position="325"/>
        <end position="346"/>
    </location>
</feature>
<dbReference type="Proteomes" id="UP000276741">
    <property type="component" value="Chromosome"/>
</dbReference>
<sequence length="394" mass="40991">METRAIKVGLDVTRDAVTTGYILLLALSTLKFAQRFLTALYLPFWTYAVLLVGSAVVLVLWLPFSGGLHRKGIGALAFLSALSAFPGEMLAAYQVAGTTASTAVAQVGAVSLVALFVGCLTAREVRSVLAALGAFSALIWIPALSLGLEGEAVSGAVYSAVFLGAALVLILLKRTRVYASAAALILGTVMTLRWISTGPALTVPTGIPSWFSVSARALGLTPSSWALVAASFAPWGWGLMSLTPSLASVNEGRRVLPTWALSLSILPFAFAFSYPNLSALAMLVGAVLYGVGWASEGASKVAFYAMAIGLTSWGVGLAVDSLSKLVVLAAGTSVLVGGSMTAYGVMRTVRRQTVEKVQAAPSGKGDLVVVSNVVYVVANVVREGDKVYYELEEG</sequence>
<feature type="transmembrane region" description="Helical" evidence="1">
    <location>
        <begin position="255"/>
        <end position="272"/>
    </location>
</feature>
<dbReference type="Proteomes" id="UP000616143">
    <property type="component" value="Unassembled WGS sequence"/>
</dbReference>
<gene>
    <name evidence="3" type="ORF">GCM10007116_07850</name>
    <name evidence="2" type="ORF">HS1genome_1915</name>
</gene>
<feature type="transmembrane region" description="Helical" evidence="1">
    <location>
        <begin position="177"/>
        <end position="195"/>
    </location>
</feature>
<feature type="transmembrane region" description="Helical" evidence="1">
    <location>
        <begin position="12"/>
        <end position="32"/>
    </location>
</feature>
<feature type="transmembrane region" description="Helical" evidence="1">
    <location>
        <begin position="278"/>
        <end position="294"/>
    </location>
</feature>
<protein>
    <submittedName>
        <fullName evidence="2">Uncharacterized protein</fullName>
    </submittedName>
</protein>
<evidence type="ECO:0000313" key="2">
    <source>
        <dbReference type="EMBL" id="BBD73526.1"/>
    </source>
</evidence>
<dbReference type="EMBL" id="AP018553">
    <property type="protein sequence ID" value="BBD73526.1"/>
    <property type="molecule type" value="Genomic_DNA"/>
</dbReference>
<dbReference type="EMBL" id="BMQS01000006">
    <property type="protein sequence ID" value="GGT92531.1"/>
    <property type="molecule type" value="Genomic_DNA"/>
</dbReference>
<feature type="transmembrane region" description="Helical" evidence="1">
    <location>
        <begin position="102"/>
        <end position="121"/>
    </location>
</feature>
<feature type="transmembrane region" description="Helical" evidence="1">
    <location>
        <begin position="224"/>
        <end position="243"/>
    </location>
</feature>
<feature type="transmembrane region" description="Helical" evidence="1">
    <location>
        <begin position="301"/>
        <end position="319"/>
    </location>
</feature>
<accession>A0A348B5S4</accession>
<feature type="transmembrane region" description="Helical" evidence="1">
    <location>
        <begin position="128"/>
        <end position="146"/>
    </location>
</feature>
<reference evidence="3" key="1">
    <citation type="journal article" date="2014" name="Int. J. Syst. Evol. Microbiol.">
        <title>Complete genome sequence of Corynebacterium casei LMG S-19264T (=DSM 44701T), isolated from a smear-ripened cheese.</title>
        <authorList>
            <consortium name="US DOE Joint Genome Institute (JGI-PGF)"/>
            <person name="Walter F."/>
            <person name="Albersmeier A."/>
            <person name="Kalinowski J."/>
            <person name="Ruckert C."/>
        </authorList>
    </citation>
    <scope>NUCLEOTIDE SEQUENCE</scope>
    <source>
        <strain evidence="3">JCM 31740</strain>
    </source>
</reference>
<keyword evidence="1" id="KW-0472">Membrane</keyword>
<reference evidence="3" key="4">
    <citation type="submission" date="2020-09" db="EMBL/GenBank/DDBJ databases">
        <authorList>
            <person name="Sun Q."/>
            <person name="Ohkuma M."/>
        </authorList>
    </citation>
    <scope>NUCLEOTIDE SEQUENCE</scope>
    <source>
        <strain evidence="3">JCM 31740</strain>
    </source>
</reference>
<dbReference type="AlphaFoldDB" id="A0A348B5S4"/>
<keyword evidence="1" id="KW-1133">Transmembrane helix</keyword>
<feature type="transmembrane region" description="Helical" evidence="1">
    <location>
        <begin position="152"/>
        <end position="172"/>
    </location>
</feature>
<dbReference type="GeneID" id="38667384"/>
<feature type="transmembrane region" description="Helical" evidence="1">
    <location>
        <begin position="76"/>
        <end position="96"/>
    </location>
</feature>
<reference evidence="4" key="2">
    <citation type="submission" date="2018-04" db="EMBL/GenBank/DDBJ databases">
        <title>Complete genome sequence of Sulfodiicoccus acidiphilus strain HS-1.</title>
        <authorList>
            <person name="Sakai H.D."/>
            <person name="Kurosawa N."/>
        </authorList>
    </citation>
    <scope>NUCLEOTIDE SEQUENCE [LARGE SCALE GENOMIC DNA]</scope>
    <source>
        <strain evidence="4">HS-1</strain>
    </source>
</reference>
<keyword evidence="4" id="KW-1185">Reference proteome</keyword>
<evidence type="ECO:0000313" key="3">
    <source>
        <dbReference type="EMBL" id="GGT92531.1"/>
    </source>
</evidence>
<evidence type="ECO:0000313" key="4">
    <source>
        <dbReference type="Proteomes" id="UP000276741"/>
    </source>
</evidence>
<dbReference type="RefSeq" id="WP_126450763.1">
    <property type="nucleotide sequence ID" value="NZ_AP018553.1"/>
</dbReference>
<organism evidence="2 4">
    <name type="scientific">Sulfodiicoccus acidiphilus</name>
    <dbReference type="NCBI Taxonomy" id="1670455"/>
    <lineage>
        <taxon>Archaea</taxon>
        <taxon>Thermoproteota</taxon>
        <taxon>Thermoprotei</taxon>
        <taxon>Sulfolobales</taxon>
        <taxon>Sulfolobaceae</taxon>
        <taxon>Sulfodiicoccus</taxon>
    </lineage>
</organism>
<name>A0A348B5S4_9CREN</name>
<keyword evidence="1" id="KW-0812">Transmembrane</keyword>
<dbReference type="KEGG" id="sacd:HS1genome_1915"/>
<reference evidence="2" key="3">
    <citation type="journal article" date="2019" name="BMC Res. Notes">
        <title>Complete genome sequence of the Sulfodiicoccus acidiphilus strain HS-1T, the first crenarchaeon that lacks polB3, isolated from an acidic hot spring in Ohwaku-dani, Hakone, Japan.</title>
        <authorList>
            <person name="Sakai H.D."/>
            <person name="Kurosawa N."/>
        </authorList>
    </citation>
    <scope>NUCLEOTIDE SEQUENCE</scope>
    <source>
        <strain evidence="2">HS-1</strain>
    </source>
</reference>
<proteinExistence type="predicted"/>
<evidence type="ECO:0000256" key="1">
    <source>
        <dbReference type="SAM" id="Phobius"/>
    </source>
</evidence>
<feature type="transmembrane region" description="Helical" evidence="1">
    <location>
        <begin position="44"/>
        <end position="64"/>
    </location>
</feature>